<evidence type="ECO:0000256" key="3">
    <source>
        <dbReference type="ARBA" id="ARBA00022490"/>
    </source>
</evidence>
<dbReference type="InterPro" id="IPR036621">
    <property type="entry name" value="Anticodon-bd_dom_sf"/>
</dbReference>
<keyword evidence="5 10" id="KW-0547">Nucleotide-binding</keyword>
<dbReference type="AlphaFoldDB" id="A0A2A5WHC0"/>
<dbReference type="InterPro" id="IPR036754">
    <property type="entry name" value="YbaK/aa-tRNA-synt-asso_dom_sf"/>
</dbReference>
<dbReference type="InterPro" id="IPR002316">
    <property type="entry name" value="Pro-tRNA-ligase_IIa"/>
</dbReference>
<dbReference type="InterPro" id="IPR044140">
    <property type="entry name" value="ProRS_anticodon_short"/>
</dbReference>
<evidence type="ECO:0000256" key="6">
    <source>
        <dbReference type="ARBA" id="ARBA00022840"/>
    </source>
</evidence>
<dbReference type="SUPFAM" id="SSF55681">
    <property type="entry name" value="Class II aaRS and biotin synthetases"/>
    <property type="match status" value="1"/>
</dbReference>
<dbReference type="Gene3D" id="3.40.50.800">
    <property type="entry name" value="Anticodon-binding domain"/>
    <property type="match status" value="1"/>
</dbReference>
<feature type="domain" description="Aminoacyl-transfer RNA synthetases class-II family profile" evidence="11">
    <location>
        <begin position="38"/>
        <end position="471"/>
    </location>
</feature>
<evidence type="ECO:0000313" key="13">
    <source>
        <dbReference type="Proteomes" id="UP000219327"/>
    </source>
</evidence>
<comment type="function">
    <text evidence="10">Catalyzes the attachment of proline to tRNA(Pro) in a two-step reaction: proline is first activated by ATP to form Pro-AMP and then transferred to the acceptor end of tRNA(Pro). As ProRS can inadvertently accommodate and process non-cognate amino acids such as alanine and cysteine, to avoid such errors it has two additional distinct editing activities against alanine. One activity is designated as 'pretransfer' editing and involves the tRNA(Pro)-independent hydrolysis of activated Ala-AMP. The other activity is designated 'posttransfer' editing and involves deacylation of mischarged Ala-tRNA(Pro). The misacylated Cys-tRNA(Pro) is not edited by ProRS.</text>
</comment>
<evidence type="ECO:0000256" key="10">
    <source>
        <dbReference type="HAMAP-Rule" id="MF_01569"/>
    </source>
</evidence>
<dbReference type="SUPFAM" id="SSF52954">
    <property type="entry name" value="Class II aaRS ABD-related"/>
    <property type="match status" value="1"/>
</dbReference>
<dbReference type="CDD" id="cd00779">
    <property type="entry name" value="ProRS_core_prok"/>
    <property type="match status" value="1"/>
</dbReference>
<comment type="caution">
    <text evidence="12">The sequence shown here is derived from an EMBL/GenBank/DDBJ whole genome shotgun (WGS) entry which is preliminary data.</text>
</comment>
<dbReference type="Pfam" id="PF03129">
    <property type="entry name" value="HGTP_anticodon"/>
    <property type="match status" value="1"/>
</dbReference>
<keyword evidence="3 10" id="KW-0963">Cytoplasm</keyword>
<dbReference type="Gene3D" id="3.30.930.10">
    <property type="entry name" value="Bira Bifunctional Protein, Domain 2"/>
    <property type="match status" value="2"/>
</dbReference>
<dbReference type="NCBIfam" id="NF006625">
    <property type="entry name" value="PRK09194.1"/>
    <property type="match status" value="1"/>
</dbReference>
<evidence type="ECO:0000256" key="2">
    <source>
        <dbReference type="ARBA" id="ARBA00011738"/>
    </source>
</evidence>
<dbReference type="Gene3D" id="3.90.960.10">
    <property type="entry name" value="YbaK/aminoacyl-tRNA synthetase-associated domain"/>
    <property type="match status" value="1"/>
</dbReference>
<dbReference type="GO" id="GO:0002161">
    <property type="term" value="F:aminoacyl-tRNA deacylase activity"/>
    <property type="evidence" value="ECO:0007669"/>
    <property type="project" value="InterPro"/>
</dbReference>
<dbReference type="PROSITE" id="PS50862">
    <property type="entry name" value="AA_TRNA_LIGASE_II"/>
    <property type="match status" value="1"/>
</dbReference>
<evidence type="ECO:0000256" key="9">
    <source>
        <dbReference type="ARBA" id="ARBA00047671"/>
    </source>
</evidence>
<protein>
    <recommendedName>
        <fullName evidence="10">Proline--tRNA ligase</fullName>
        <ecNumber evidence="10">6.1.1.15</ecNumber>
    </recommendedName>
    <alternativeName>
        <fullName evidence="10">Prolyl-tRNA synthetase</fullName>
        <shortName evidence="10">ProRS</shortName>
    </alternativeName>
</protein>
<dbReference type="InterPro" id="IPR004500">
    <property type="entry name" value="Pro-tRNA-synth_IIa_bac-type"/>
</dbReference>
<dbReference type="FunFam" id="3.30.930.10:FF:000042">
    <property type="entry name" value="probable proline--tRNA ligase, mitochondrial"/>
    <property type="match status" value="1"/>
</dbReference>
<evidence type="ECO:0000259" key="11">
    <source>
        <dbReference type="PROSITE" id="PS50862"/>
    </source>
</evidence>
<dbReference type="Pfam" id="PF00587">
    <property type="entry name" value="tRNA-synt_2b"/>
    <property type="match status" value="1"/>
</dbReference>
<dbReference type="GO" id="GO:0006433">
    <property type="term" value="P:prolyl-tRNA aminoacylation"/>
    <property type="evidence" value="ECO:0007669"/>
    <property type="project" value="UniProtKB-UniRule"/>
</dbReference>
<dbReference type="CDD" id="cd04334">
    <property type="entry name" value="ProRS-INS"/>
    <property type="match status" value="1"/>
</dbReference>
<evidence type="ECO:0000256" key="5">
    <source>
        <dbReference type="ARBA" id="ARBA00022741"/>
    </source>
</evidence>
<dbReference type="InterPro" id="IPR023717">
    <property type="entry name" value="Pro-tRNA-Synthase_IIa_type1"/>
</dbReference>
<dbReference type="InterPro" id="IPR007214">
    <property type="entry name" value="YbaK/aa-tRNA-synth-assoc-dom"/>
</dbReference>
<keyword evidence="7 10" id="KW-0648">Protein biosynthesis</keyword>
<dbReference type="CDD" id="cd00861">
    <property type="entry name" value="ProRS_anticodon_short"/>
    <property type="match status" value="1"/>
</dbReference>
<dbReference type="PANTHER" id="PTHR42753">
    <property type="entry name" value="MITOCHONDRIAL RIBOSOME PROTEIN L39/PROLYL-TRNA LIGASE FAMILY MEMBER"/>
    <property type="match status" value="1"/>
</dbReference>
<comment type="subunit">
    <text evidence="2 10">Homodimer.</text>
</comment>
<proteinExistence type="inferred from homology"/>
<dbReference type="FunFam" id="3.30.930.10:FF:000062">
    <property type="entry name" value="Proline--tRNA ligase"/>
    <property type="match status" value="1"/>
</dbReference>
<keyword evidence="4 10" id="KW-0436">Ligase</keyword>
<comment type="subcellular location">
    <subcellularLocation>
        <location evidence="1 10">Cytoplasm</location>
    </subcellularLocation>
</comment>
<gene>
    <name evidence="10" type="primary">proS</name>
    <name evidence="12" type="ORF">CNE99_10765</name>
</gene>
<dbReference type="HAMAP" id="MF_01569">
    <property type="entry name" value="Pro_tRNA_synth_type1"/>
    <property type="match status" value="1"/>
</dbReference>
<evidence type="ECO:0000256" key="4">
    <source>
        <dbReference type="ARBA" id="ARBA00022598"/>
    </source>
</evidence>
<comment type="catalytic activity">
    <reaction evidence="9 10">
        <text>tRNA(Pro) + L-proline + ATP = L-prolyl-tRNA(Pro) + AMP + diphosphate</text>
        <dbReference type="Rhea" id="RHEA:14305"/>
        <dbReference type="Rhea" id="RHEA-COMP:9700"/>
        <dbReference type="Rhea" id="RHEA-COMP:9702"/>
        <dbReference type="ChEBI" id="CHEBI:30616"/>
        <dbReference type="ChEBI" id="CHEBI:33019"/>
        <dbReference type="ChEBI" id="CHEBI:60039"/>
        <dbReference type="ChEBI" id="CHEBI:78442"/>
        <dbReference type="ChEBI" id="CHEBI:78532"/>
        <dbReference type="ChEBI" id="CHEBI:456215"/>
        <dbReference type="EC" id="6.1.1.15"/>
    </reaction>
</comment>
<dbReference type="NCBIfam" id="TIGR00409">
    <property type="entry name" value="proS_fam_II"/>
    <property type="match status" value="1"/>
</dbReference>
<keyword evidence="6 10" id="KW-0067">ATP-binding</keyword>
<evidence type="ECO:0000256" key="8">
    <source>
        <dbReference type="ARBA" id="ARBA00023146"/>
    </source>
</evidence>
<dbReference type="GO" id="GO:0005829">
    <property type="term" value="C:cytosol"/>
    <property type="evidence" value="ECO:0007669"/>
    <property type="project" value="TreeGrafter"/>
</dbReference>
<comment type="similarity">
    <text evidence="10">Belongs to the class-II aminoacyl-tRNA synthetase family. ProS type 1 subfamily.</text>
</comment>
<dbReference type="Proteomes" id="UP000219327">
    <property type="component" value="Unassembled WGS sequence"/>
</dbReference>
<evidence type="ECO:0000313" key="12">
    <source>
        <dbReference type="EMBL" id="PDH35703.1"/>
    </source>
</evidence>
<sequence>MKASQYLISTLKEVPSDAEVASHILLLRAGFIRKIASGIYNWLPMGFRVLKKVEAIVREEMDASGALEVIMPVVQPGELWEESGRWGEYDEGLLLKFSDRHQRDFCLGPTHEEVITELARNELRSHRQLPVNLYQIQTKFRDETRPRFGLLRAREFVMKDAYSFHLDEDSLAKTYQIMHDTYSRILDRLNLEYRAVLADSGSIGGNASVEFHVLAESGEDVIAFSSDSTYAANLEKAQSLIPEAETDDPQPQAEVETPGMHSIDDVSALLKVDATRTVKTLIVKAEPSAESAATKLVALVLRGDHQLNEVKAGNLPGLSAPLMFASDADVRAATGADPGSIGPVGLDLPCYVDHSAAALSNFICGANRNNVHLTNVNWQRDVGAHEVADLRNVVAGDASPDGEGTLSFKRGIEVGHIFQLGRKYSTPMNATVLDDNGKAVTMIMGCYGMGVTRLVAAIIEQYHDEKGMIWPTIVAPFHVIIIPINAHKSPDVASVADDLYQSLTSAGVEVLLDNREGHRPGAKFADAELMGIPHRLVVGDRGLKDGVVEYANRSTGDSENLSVGDVVSVISGRVNKEI</sequence>
<dbReference type="EC" id="6.1.1.15" evidence="10"/>
<dbReference type="GO" id="GO:0004827">
    <property type="term" value="F:proline-tRNA ligase activity"/>
    <property type="evidence" value="ECO:0007669"/>
    <property type="project" value="UniProtKB-UniRule"/>
</dbReference>
<dbReference type="InterPro" id="IPR050062">
    <property type="entry name" value="Pro-tRNA_synthetase"/>
</dbReference>
<dbReference type="InterPro" id="IPR006195">
    <property type="entry name" value="aa-tRNA-synth_II"/>
</dbReference>
<dbReference type="InterPro" id="IPR033730">
    <property type="entry name" value="ProRS_core_prok"/>
</dbReference>
<dbReference type="InterPro" id="IPR002314">
    <property type="entry name" value="aa-tRNA-synt_IIb"/>
</dbReference>
<dbReference type="GO" id="GO:0005524">
    <property type="term" value="F:ATP binding"/>
    <property type="evidence" value="ECO:0007669"/>
    <property type="project" value="UniProtKB-UniRule"/>
</dbReference>
<dbReference type="PRINTS" id="PR01046">
    <property type="entry name" value="TRNASYNTHPRO"/>
</dbReference>
<dbReference type="Pfam" id="PF04073">
    <property type="entry name" value="tRNA_edit"/>
    <property type="match status" value="1"/>
</dbReference>
<dbReference type="PANTHER" id="PTHR42753:SF2">
    <property type="entry name" value="PROLINE--TRNA LIGASE"/>
    <property type="match status" value="1"/>
</dbReference>
<organism evidence="12 13">
    <name type="scientific">OM182 bacterium MED-G24</name>
    <dbReference type="NCBI Taxonomy" id="1986255"/>
    <lineage>
        <taxon>Bacteria</taxon>
        <taxon>Pseudomonadati</taxon>
        <taxon>Pseudomonadota</taxon>
        <taxon>Gammaproteobacteria</taxon>
        <taxon>OMG group</taxon>
        <taxon>OM182 clade</taxon>
    </lineage>
</organism>
<dbReference type="InterPro" id="IPR004154">
    <property type="entry name" value="Anticodon-bd"/>
</dbReference>
<accession>A0A2A5WHC0</accession>
<evidence type="ECO:0000256" key="7">
    <source>
        <dbReference type="ARBA" id="ARBA00022917"/>
    </source>
</evidence>
<reference evidence="12 13" key="1">
    <citation type="submission" date="2017-08" db="EMBL/GenBank/DDBJ databases">
        <title>Fine stratification of microbial communities through a metagenomic profile of the photic zone.</title>
        <authorList>
            <person name="Haro-Moreno J.M."/>
            <person name="Lopez-Perez M."/>
            <person name="De La Torre J."/>
            <person name="Picazo A."/>
            <person name="Camacho A."/>
            <person name="Rodriguez-Valera F."/>
        </authorList>
    </citation>
    <scope>NUCLEOTIDE SEQUENCE [LARGE SCALE GENOMIC DNA]</scope>
    <source>
        <strain evidence="12">MED-G24</strain>
    </source>
</reference>
<dbReference type="SUPFAM" id="SSF55826">
    <property type="entry name" value="YbaK/ProRS associated domain"/>
    <property type="match status" value="1"/>
</dbReference>
<dbReference type="InterPro" id="IPR045864">
    <property type="entry name" value="aa-tRNA-synth_II/BPL/LPL"/>
</dbReference>
<dbReference type="EMBL" id="NTKD01000084">
    <property type="protein sequence ID" value="PDH35703.1"/>
    <property type="molecule type" value="Genomic_DNA"/>
</dbReference>
<name>A0A2A5WHC0_9GAMM</name>
<comment type="domain">
    <text evidence="10">Consists of three domains: the N-terminal catalytic domain, the editing domain and the C-terminal anticodon-binding domain.</text>
</comment>
<keyword evidence="8 10" id="KW-0030">Aminoacyl-tRNA synthetase</keyword>
<evidence type="ECO:0000256" key="1">
    <source>
        <dbReference type="ARBA" id="ARBA00004496"/>
    </source>
</evidence>